<dbReference type="PROSITE" id="PS51898">
    <property type="entry name" value="TYR_RECOMBINASE"/>
    <property type="match status" value="1"/>
</dbReference>
<dbReference type="Gene3D" id="1.10.443.10">
    <property type="entry name" value="Intergrase catalytic core"/>
    <property type="match status" value="1"/>
</dbReference>
<accession>F4XLE1</accession>
<keyword evidence="8" id="KW-1185">Reference proteome</keyword>
<dbReference type="InterPro" id="IPR044068">
    <property type="entry name" value="CB"/>
</dbReference>
<dbReference type="Proteomes" id="UP000003959">
    <property type="component" value="Unassembled WGS sequence"/>
</dbReference>
<keyword evidence="2 4" id="KW-0238">DNA-binding</keyword>
<dbReference type="PANTHER" id="PTHR30349:SF81">
    <property type="entry name" value="TYROSINE RECOMBINASE XERC"/>
    <property type="match status" value="1"/>
</dbReference>
<sequence length="341" mass="37789">MREQLHINGTVDTHTPNHITPQADHLTITTANLLEAFADFLDIDVAAGDAAADTVNTYRRQVQQFVNWCDRINLHPAAVTKDDIKRYRRWMVETKKFKPATVSLKLSVVKRFYQAAVEKGLITINPALGVKPPREKLDPAARITYLEKPEVEKLLGAIVNDGSLKAKRDKLLLAIMILEGPRSIELHRANVSDVVKQGGNLGIRVEGKRNIRIVPLTPDLADLLMAYLEARAENGEVVKPSSPLFIAVGNRAGGKRISRRGIRLVVDSYLEQTNLKQTPGRTISAHSLRHTAGTLALRSGAELRQVQDLLGHADPRTTCIYAHVADRWENNPALKLGINLS</sequence>
<dbReference type="GO" id="GO:0003677">
    <property type="term" value="F:DNA binding"/>
    <property type="evidence" value="ECO:0007669"/>
    <property type="project" value="UniProtKB-UniRule"/>
</dbReference>
<dbReference type="EMBL" id="GL890829">
    <property type="protein sequence ID" value="EGJ34665.1"/>
    <property type="molecule type" value="Genomic_DNA"/>
</dbReference>
<dbReference type="SUPFAM" id="SSF56349">
    <property type="entry name" value="DNA breaking-rejoining enzymes"/>
    <property type="match status" value="1"/>
</dbReference>
<keyword evidence="3" id="KW-0233">DNA recombination</keyword>
<organism evidence="7 8">
    <name type="scientific">Moorena producens 3L</name>
    <dbReference type="NCBI Taxonomy" id="489825"/>
    <lineage>
        <taxon>Bacteria</taxon>
        <taxon>Bacillati</taxon>
        <taxon>Cyanobacteriota</taxon>
        <taxon>Cyanophyceae</taxon>
        <taxon>Coleofasciculales</taxon>
        <taxon>Coleofasciculaceae</taxon>
        <taxon>Moorena</taxon>
    </lineage>
</organism>
<evidence type="ECO:0000313" key="8">
    <source>
        <dbReference type="Proteomes" id="UP000003959"/>
    </source>
</evidence>
<dbReference type="PROSITE" id="PS51900">
    <property type="entry name" value="CB"/>
    <property type="match status" value="1"/>
</dbReference>
<dbReference type="GO" id="GO:0015074">
    <property type="term" value="P:DNA integration"/>
    <property type="evidence" value="ECO:0007669"/>
    <property type="project" value="UniProtKB-KW"/>
</dbReference>
<dbReference type="PANTHER" id="PTHR30349">
    <property type="entry name" value="PHAGE INTEGRASE-RELATED"/>
    <property type="match status" value="1"/>
</dbReference>
<evidence type="ECO:0000256" key="4">
    <source>
        <dbReference type="PROSITE-ProRule" id="PRU01248"/>
    </source>
</evidence>
<protein>
    <submittedName>
        <fullName evidence="7">Site-specific recombinase XerD</fullName>
    </submittedName>
</protein>
<dbReference type="InterPro" id="IPR011010">
    <property type="entry name" value="DNA_brk_join_enz"/>
</dbReference>
<feature type="domain" description="Core-binding (CB)" evidence="6">
    <location>
        <begin position="28"/>
        <end position="117"/>
    </location>
</feature>
<dbReference type="InterPro" id="IPR013762">
    <property type="entry name" value="Integrase-like_cat_sf"/>
</dbReference>
<name>F4XLE1_9CYAN</name>
<evidence type="ECO:0000256" key="3">
    <source>
        <dbReference type="ARBA" id="ARBA00023172"/>
    </source>
</evidence>
<evidence type="ECO:0000256" key="2">
    <source>
        <dbReference type="ARBA" id="ARBA00023125"/>
    </source>
</evidence>
<dbReference type="Gene3D" id="1.10.150.130">
    <property type="match status" value="1"/>
</dbReference>
<dbReference type="eggNOG" id="COG4974">
    <property type="taxonomic scope" value="Bacteria"/>
</dbReference>
<gene>
    <name evidence="7" type="ORF">LYNGBM3L_14500</name>
</gene>
<evidence type="ECO:0000313" key="7">
    <source>
        <dbReference type="EMBL" id="EGJ34665.1"/>
    </source>
</evidence>
<dbReference type="HOGENOM" id="CLU_027562_9_6_3"/>
<reference evidence="8" key="1">
    <citation type="journal article" date="2011" name="Proc. Natl. Acad. Sci. U.S.A.">
        <title>Genomic insights into the physiology and ecology of the marine filamentous cyanobacterium Lyngbya majuscula.</title>
        <authorList>
            <person name="Jones A.C."/>
            <person name="Monroe E.A."/>
            <person name="Podell S."/>
            <person name="Hess W.R."/>
            <person name="Klages S."/>
            <person name="Esquenazi E."/>
            <person name="Niessen S."/>
            <person name="Hoover H."/>
            <person name="Rothmann M."/>
            <person name="Lasken R.S."/>
            <person name="Yates J.R.III."/>
            <person name="Reinhardt R."/>
            <person name="Kube M."/>
            <person name="Burkart M.D."/>
            <person name="Allen E.E."/>
            <person name="Dorrestein P.C."/>
            <person name="Gerwick W.H."/>
            <person name="Gerwick L."/>
        </authorList>
    </citation>
    <scope>NUCLEOTIDE SEQUENCE [LARGE SCALE GENOMIC DNA]</scope>
    <source>
        <strain evidence="8">3L</strain>
    </source>
</reference>
<dbReference type="InterPro" id="IPR050090">
    <property type="entry name" value="Tyrosine_recombinase_XerCD"/>
</dbReference>
<dbReference type="RefSeq" id="WP_008179974.1">
    <property type="nucleotide sequence ID" value="NZ_GL890829.1"/>
</dbReference>
<keyword evidence="1" id="KW-0229">DNA integration</keyword>
<proteinExistence type="predicted"/>
<dbReference type="AlphaFoldDB" id="F4XLE1"/>
<feature type="domain" description="Tyr recombinase" evidence="5">
    <location>
        <begin position="141"/>
        <end position="335"/>
    </location>
</feature>
<dbReference type="Pfam" id="PF13495">
    <property type="entry name" value="Phage_int_SAM_4"/>
    <property type="match status" value="1"/>
</dbReference>
<evidence type="ECO:0000256" key="1">
    <source>
        <dbReference type="ARBA" id="ARBA00022908"/>
    </source>
</evidence>
<dbReference type="InterPro" id="IPR010998">
    <property type="entry name" value="Integrase_recombinase_N"/>
</dbReference>
<dbReference type="InterPro" id="IPR002104">
    <property type="entry name" value="Integrase_catalytic"/>
</dbReference>
<evidence type="ECO:0000259" key="6">
    <source>
        <dbReference type="PROSITE" id="PS51900"/>
    </source>
</evidence>
<dbReference type="Pfam" id="PF00589">
    <property type="entry name" value="Phage_integrase"/>
    <property type="match status" value="1"/>
</dbReference>
<dbReference type="InterPro" id="IPR004107">
    <property type="entry name" value="Integrase_SAM-like_N"/>
</dbReference>
<dbReference type="GO" id="GO:0006310">
    <property type="term" value="P:DNA recombination"/>
    <property type="evidence" value="ECO:0007669"/>
    <property type="project" value="UniProtKB-KW"/>
</dbReference>
<dbReference type="OrthoDB" id="283809at2"/>
<evidence type="ECO:0000259" key="5">
    <source>
        <dbReference type="PROSITE" id="PS51898"/>
    </source>
</evidence>